<dbReference type="PANTHER" id="PTHR33495:SF2">
    <property type="entry name" value="ANTI-SIGMA FACTOR ANTAGONIST TM_1081-RELATED"/>
    <property type="match status" value="1"/>
</dbReference>
<reference evidence="5" key="1">
    <citation type="submission" date="2017-01" db="EMBL/GenBank/DDBJ databases">
        <authorList>
            <person name="Varghese N."/>
            <person name="Submissions S."/>
        </authorList>
    </citation>
    <scope>NUCLEOTIDE SEQUENCE [LARGE SCALE GENOMIC DNA]</scope>
    <source>
        <strain evidence="5">ATCC 12950</strain>
    </source>
</reference>
<accession>A0A1N7FKR0</accession>
<dbReference type="Pfam" id="PF01740">
    <property type="entry name" value="STAS"/>
    <property type="match status" value="1"/>
</dbReference>
<evidence type="ECO:0000313" key="4">
    <source>
        <dbReference type="EMBL" id="SIS00903.1"/>
    </source>
</evidence>
<dbReference type="RefSeq" id="WP_076439261.1">
    <property type="nucleotide sequence ID" value="NZ_FTNI01000022.1"/>
</dbReference>
<keyword evidence="5" id="KW-1185">Reference proteome</keyword>
<dbReference type="Proteomes" id="UP000186096">
    <property type="component" value="Unassembled WGS sequence"/>
</dbReference>
<evidence type="ECO:0000313" key="5">
    <source>
        <dbReference type="Proteomes" id="UP000186096"/>
    </source>
</evidence>
<dbReference type="InterPro" id="IPR003658">
    <property type="entry name" value="Anti-sigma_ant"/>
</dbReference>
<name>A0A1N7FKR0_9ACTN</name>
<evidence type="ECO:0000256" key="2">
    <source>
        <dbReference type="RuleBase" id="RU003749"/>
    </source>
</evidence>
<evidence type="ECO:0000259" key="3">
    <source>
        <dbReference type="PROSITE" id="PS50801"/>
    </source>
</evidence>
<feature type="domain" description="STAS" evidence="3">
    <location>
        <begin position="20"/>
        <end position="117"/>
    </location>
</feature>
<gene>
    <name evidence="4" type="ORF">SAMN05421833_122128</name>
</gene>
<dbReference type="PANTHER" id="PTHR33495">
    <property type="entry name" value="ANTI-SIGMA FACTOR ANTAGONIST TM_1081-RELATED-RELATED"/>
    <property type="match status" value="1"/>
</dbReference>
<dbReference type="InterPro" id="IPR036513">
    <property type="entry name" value="STAS_dom_sf"/>
</dbReference>
<proteinExistence type="inferred from homology"/>
<dbReference type="AlphaFoldDB" id="A0A1N7FKR0"/>
<protein>
    <recommendedName>
        <fullName evidence="2">Anti-sigma factor antagonist</fullName>
    </recommendedName>
</protein>
<dbReference type="Gene3D" id="3.30.750.24">
    <property type="entry name" value="STAS domain"/>
    <property type="match status" value="1"/>
</dbReference>
<evidence type="ECO:0000256" key="1">
    <source>
        <dbReference type="ARBA" id="ARBA00009013"/>
    </source>
</evidence>
<comment type="similarity">
    <text evidence="1 2">Belongs to the anti-sigma-factor antagonist family.</text>
</comment>
<dbReference type="GO" id="GO:0043856">
    <property type="term" value="F:anti-sigma factor antagonist activity"/>
    <property type="evidence" value="ECO:0007669"/>
    <property type="project" value="InterPro"/>
</dbReference>
<dbReference type="EMBL" id="FTNI01000022">
    <property type="protein sequence ID" value="SIS00903.1"/>
    <property type="molecule type" value="Genomic_DNA"/>
</dbReference>
<dbReference type="CDD" id="cd07043">
    <property type="entry name" value="STAS_anti-anti-sigma_factors"/>
    <property type="match status" value="1"/>
</dbReference>
<dbReference type="NCBIfam" id="TIGR00377">
    <property type="entry name" value="ant_ant_sig"/>
    <property type="match status" value="1"/>
</dbReference>
<organism evidence="4 5">
    <name type="scientific">Microbispora rosea</name>
    <dbReference type="NCBI Taxonomy" id="58117"/>
    <lineage>
        <taxon>Bacteria</taxon>
        <taxon>Bacillati</taxon>
        <taxon>Actinomycetota</taxon>
        <taxon>Actinomycetes</taxon>
        <taxon>Streptosporangiales</taxon>
        <taxon>Streptosporangiaceae</taxon>
        <taxon>Microbispora</taxon>
    </lineage>
</organism>
<dbReference type="PROSITE" id="PS50801">
    <property type="entry name" value="STAS"/>
    <property type="match status" value="1"/>
</dbReference>
<dbReference type="STRING" id="58117.SAMN05421833_122128"/>
<sequence length="119" mass="12536">MQHDNGLTVSLQSPSSGPRLLVVAGDLDHHTTPRLRAALDEVEFGPGADLVVDLSGLTFCDSTGIATLVAAHQRAADAAAALLLAGLNSDIARVFQIMGLDQLLRFYDSPEEAVRALSK</sequence>
<dbReference type="SUPFAM" id="SSF52091">
    <property type="entry name" value="SpoIIaa-like"/>
    <property type="match status" value="1"/>
</dbReference>
<dbReference type="InterPro" id="IPR002645">
    <property type="entry name" value="STAS_dom"/>
</dbReference>